<evidence type="ECO:0000259" key="12">
    <source>
        <dbReference type="Pfam" id="PF00082"/>
    </source>
</evidence>
<dbReference type="SUPFAM" id="SSF52743">
    <property type="entry name" value="Subtilisin-like"/>
    <property type="match status" value="1"/>
</dbReference>
<feature type="signal peptide" evidence="11">
    <location>
        <begin position="1"/>
        <end position="20"/>
    </location>
</feature>
<dbReference type="EC" id="3.4.21.96" evidence="16"/>
<dbReference type="Gene3D" id="3.40.50.200">
    <property type="entry name" value="Peptidase S8/S53 domain"/>
    <property type="match status" value="1"/>
</dbReference>
<evidence type="ECO:0000256" key="3">
    <source>
        <dbReference type="ARBA" id="ARBA00022525"/>
    </source>
</evidence>
<feature type="domain" description="C5a peptidase/Subtilisin-like protease SBT2-like Fn3-like" evidence="15">
    <location>
        <begin position="629"/>
        <end position="735"/>
    </location>
</feature>
<evidence type="ECO:0000259" key="14">
    <source>
        <dbReference type="Pfam" id="PF05922"/>
    </source>
</evidence>
<evidence type="ECO:0000256" key="4">
    <source>
        <dbReference type="ARBA" id="ARBA00022670"/>
    </source>
</evidence>
<evidence type="ECO:0000256" key="6">
    <source>
        <dbReference type="ARBA" id="ARBA00022801"/>
    </source>
</evidence>
<evidence type="ECO:0000313" key="17">
    <source>
        <dbReference type="Proteomes" id="UP000007718"/>
    </source>
</evidence>
<keyword evidence="17" id="KW-1185">Reference proteome</keyword>
<sequence>MNRIKAITLLSGALFLGACGQTQNTPAAGPAQPAAGHTATELGIAPNTSPSGRWFIELEGEPGALSAQSLSAQQQSVRLQAQSAGIEYQEVASFQTLFNGFSVEIADQEVGKFTRLPGVKAVYPVDIIQQPQLQEGSSAPEMFSAVGMTGADIAQNELGLTGKGVKVGVIDSGIDNEHPAFAGRIVSQYDFVGDDFDASTANGNPIPQPDPIADDCGGHGSHVAGIVGGNDPATGFKGVAPEVSFGSYRVFGCEGSTTGDIMLQAMERAAQDGMDVVNMSIGSSYQWAEYPTAKAADRLVKRGVVVTVSAGNSGANGQFATGAPSLAEKVISVAAVDNAEISLKSFNLTVDGQTRSVGYMAGTPAGEPEVGKVLPVVVADPITACNVNGGNPFVAGQFTGKAVLIQRGTCTFVEKAKNVAAAGASAILMFNNLPGYISPGLGDANLKIPFASFLKEEGEAIRADVQAGKAVTVSFNAGEQRFKNPTGGSITSFSSYGMGPDLELKPELAAPGGNIYSAVPTDPSNTGYDPSGYGIKSGTSMAAPHVAGAAALLLQAHPDWTPEDVKTRMMNTASTRLFFKDGQPVPGTPIYTQLQGAGMLDIPAAYASTVFAAPAKLSLGESDGMPSRSKVVVLTNRGDKPQTFTVQHLPALSVAGTTYSPKPSTGRATMTVNGQSADLDSAGQGGVQVTVPAGGQTELNVTITAPSDLDSKSDYAQYGGYLVAKGTSETVSVPYGGFQGDYQKLEAMGPVYFVQGTQTTKRDFPALYDPARDKVYFENETPEQLPDYTFLTFDRMVGQRGLKVLDAPTLWVHLDHQVQTIVMEAVDASGTAHPVQTFPYVGRDGTNVYQIGSDSRPWSDYVWDGTYEGGAEAPAGQYQLRLRVLKALGNPNNPAHWEMYTSPKFQIVRGAVSPD</sequence>
<dbReference type="InterPro" id="IPR050131">
    <property type="entry name" value="Peptidase_S8_subtilisin-like"/>
</dbReference>
<dbReference type="Gene3D" id="2.60.40.1710">
    <property type="entry name" value="Subtilisin-like superfamily"/>
    <property type="match status" value="1"/>
</dbReference>
<dbReference type="InterPro" id="IPR010435">
    <property type="entry name" value="C5a/SBT2-like_Fn3"/>
</dbReference>
<dbReference type="RefSeq" id="WP_013613819.1">
    <property type="nucleotide sequence ID" value="NC_015161.1"/>
</dbReference>
<dbReference type="GO" id="GO:0016020">
    <property type="term" value="C:membrane"/>
    <property type="evidence" value="ECO:0007669"/>
    <property type="project" value="InterPro"/>
</dbReference>
<dbReference type="InterPro" id="IPR010259">
    <property type="entry name" value="S8pro/Inhibitor_I9"/>
</dbReference>
<keyword evidence="4 9" id="KW-0645">Protease</keyword>
<dbReference type="SUPFAM" id="SSF52025">
    <property type="entry name" value="PA domain"/>
    <property type="match status" value="1"/>
</dbReference>
<proteinExistence type="inferred from homology"/>
<keyword evidence="3" id="KW-0964">Secreted</keyword>
<evidence type="ECO:0000313" key="16">
    <source>
        <dbReference type="EMBL" id="ADY25210.1"/>
    </source>
</evidence>
<dbReference type="OrthoDB" id="9798386at2"/>
<dbReference type="PROSITE" id="PS00137">
    <property type="entry name" value="SUBTILASE_HIS"/>
    <property type="match status" value="1"/>
</dbReference>
<dbReference type="GO" id="GO:0004252">
    <property type="term" value="F:serine-type endopeptidase activity"/>
    <property type="evidence" value="ECO:0007669"/>
    <property type="project" value="UniProtKB-UniRule"/>
</dbReference>
<dbReference type="InterPro" id="IPR003137">
    <property type="entry name" value="PA_domain"/>
</dbReference>
<keyword evidence="2" id="KW-0134">Cell wall</keyword>
<dbReference type="PROSITE" id="PS51257">
    <property type="entry name" value="PROKAR_LIPOPROTEIN"/>
    <property type="match status" value="1"/>
</dbReference>
<name>F0RIV1_DEIPM</name>
<feature type="chain" id="PRO_5003256003" evidence="11">
    <location>
        <begin position="21"/>
        <end position="915"/>
    </location>
</feature>
<evidence type="ECO:0000256" key="7">
    <source>
        <dbReference type="ARBA" id="ARBA00022825"/>
    </source>
</evidence>
<dbReference type="EMBL" id="CP002536">
    <property type="protein sequence ID" value="ADY25210.1"/>
    <property type="molecule type" value="Genomic_DNA"/>
</dbReference>
<dbReference type="InterPro" id="IPR000209">
    <property type="entry name" value="Peptidase_S8/S53_dom"/>
</dbReference>
<organism evidence="16 17">
    <name type="scientific">Deinococcus proteolyticus (strain ATCC 35074 / DSM 20540 / JCM 6276 / NBRC 101906 / NCIMB 13154 / VKM Ac-1939 / CCM 2703 / MRP)</name>
    <dbReference type="NCBI Taxonomy" id="693977"/>
    <lineage>
        <taxon>Bacteria</taxon>
        <taxon>Thermotogati</taxon>
        <taxon>Deinococcota</taxon>
        <taxon>Deinococci</taxon>
        <taxon>Deinococcales</taxon>
        <taxon>Deinococcaceae</taxon>
        <taxon>Deinococcus</taxon>
    </lineage>
</organism>
<evidence type="ECO:0000256" key="1">
    <source>
        <dbReference type="ARBA" id="ARBA00011073"/>
    </source>
</evidence>
<dbReference type="InterPro" id="IPR046450">
    <property type="entry name" value="PA_dom_sf"/>
</dbReference>
<dbReference type="PANTHER" id="PTHR43806">
    <property type="entry name" value="PEPTIDASE S8"/>
    <property type="match status" value="1"/>
</dbReference>
<dbReference type="PANTHER" id="PTHR43806:SF65">
    <property type="entry name" value="SERINE PROTEASE APRX"/>
    <property type="match status" value="1"/>
</dbReference>
<evidence type="ECO:0000256" key="9">
    <source>
        <dbReference type="PROSITE-ProRule" id="PRU01240"/>
    </source>
</evidence>
<reference evidence="17" key="1">
    <citation type="submission" date="2011-02" db="EMBL/GenBank/DDBJ databases">
        <title>The complete sequence of chromosome of Deinococcus proteolyticus DSM 20540.</title>
        <authorList>
            <consortium name="US DOE Joint Genome Institute (JGI-PGF)"/>
            <person name="Lucas S."/>
            <person name="Copeland A."/>
            <person name="Lapidus A."/>
            <person name="Bruce D."/>
            <person name="Goodwin L."/>
            <person name="Pitluck S."/>
            <person name="Kyrpides N."/>
            <person name="Mavromatis K."/>
            <person name="Pagani I."/>
            <person name="Ivanova N."/>
            <person name="Ovchinnikova G."/>
            <person name="Zeytun A."/>
            <person name="Detter J.C."/>
            <person name="Han C."/>
            <person name="Land M."/>
            <person name="Hauser L."/>
            <person name="Markowitz V."/>
            <person name="Cheng J.-F."/>
            <person name="Hugenholtz P."/>
            <person name="Woyke T."/>
            <person name="Wu D."/>
            <person name="Pukall R."/>
            <person name="Steenblock K."/>
            <person name="Brambilla E."/>
            <person name="Klenk H.-P."/>
            <person name="Eisen J.A."/>
        </authorList>
    </citation>
    <scope>NUCLEOTIDE SEQUENCE [LARGE SCALE GENOMIC DNA]</scope>
    <source>
        <strain evidence="17">ATCC 35074 / DSM 20540 / JCM 6276 / NBRC 101906 / NCIMB 13154 / VKM Ac-1939 / CCM 2703 / MRP</strain>
    </source>
</reference>
<keyword evidence="5 11" id="KW-0732">Signal</keyword>
<evidence type="ECO:0000259" key="15">
    <source>
        <dbReference type="Pfam" id="PF06280"/>
    </source>
</evidence>
<dbReference type="PRINTS" id="PR00723">
    <property type="entry name" value="SUBTILISIN"/>
</dbReference>
<feature type="domain" description="Peptidase S8/S53" evidence="12">
    <location>
        <begin position="162"/>
        <end position="580"/>
    </location>
</feature>
<keyword evidence="6 9" id="KW-0378">Hydrolase</keyword>
<dbReference type="InterPro" id="IPR023827">
    <property type="entry name" value="Peptidase_S8_Asp-AS"/>
</dbReference>
<dbReference type="PROSITE" id="PS00138">
    <property type="entry name" value="SUBTILASE_SER"/>
    <property type="match status" value="1"/>
</dbReference>
<comment type="similarity">
    <text evidence="1 9 10">Belongs to the peptidase S8 family.</text>
</comment>
<evidence type="ECO:0000256" key="8">
    <source>
        <dbReference type="PIRSR" id="PIRSR615500-1"/>
    </source>
</evidence>
<feature type="active site" description="Charge relay system" evidence="8 9">
    <location>
        <position position="540"/>
    </location>
</feature>
<dbReference type="InterPro" id="IPR022398">
    <property type="entry name" value="Peptidase_S8_His-AS"/>
</dbReference>
<dbReference type="Gene3D" id="3.50.30.30">
    <property type="match status" value="1"/>
</dbReference>
<dbReference type="PROSITE" id="PS00136">
    <property type="entry name" value="SUBTILASE_ASP"/>
    <property type="match status" value="1"/>
</dbReference>
<reference evidence="16 17" key="2">
    <citation type="journal article" date="2012" name="Stand. Genomic Sci.">
        <title>Complete genome sequence of the orange-red pigmented, radioresistant Deinococcus proteolyticus type strain (MRP(T)).</title>
        <authorList>
            <person name="Copeland A."/>
            <person name="Zeytun A."/>
            <person name="Yassawong M."/>
            <person name="Nolan M."/>
            <person name="Lucas S."/>
            <person name="Hammon N."/>
            <person name="Deshpande S."/>
            <person name="Cheng J.F."/>
            <person name="Han C."/>
            <person name="Tapia R."/>
            <person name="Goodwin L.A."/>
            <person name="Pitluck S."/>
            <person name="Mavromatis K."/>
            <person name="Liolios K."/>
            <person name="Pagani I."/>
            <person name="Ivanova N."/>
            <person name="Mikhailova N."/>
            <person name="Pati A."/>
            <person name="Chen A."/>
            <person name="Palaniappan K."/>
            <person name="Land M."/>
            <person name="Hauser L."/>
            <person name="Jeffries C.D."/>
            <person name="Brambilla E.M."/>
            <person name="Rohde M."/>
            <person name="Sikorski J."/>
            <person name="Pukall R."/>
            <person name="Goker M."/>
            <person name="Detter J.C."/>
            <person name="Woyke T."/>
            <person name="Bristow J."/>
            <person name="Eisen J.A."/>
            <person name="Markowitz V."/>
            <person name="Hugenholtz P."/>
            <person name="Kyrpides N.C."/>
            <person name="Klenk H.P."/>
            <person name="Lapidus A."/>
        </authorList>
    </citation>
    <scope>NUCLEOTIDE SEQUENCE [LARGE SCALE GENOMIC DNA]</scope>
    <source>
        <strain evidence="17">ATCC 35074 / DSM 20540 / JCM 6276 / NBRC 101906 / NCIMB 13154 / VKM Ac-1939 / CCM 2703 / MRP</strain>
    </source>
</reference>
<dbReference type="Pfam" id="PF05922">
    <property type="entry name" value="Inhibitor_I9"/>
    <property type="match status" value="1"/>
</dbReference>
<accession>F0RIV1</accession>
<dbReference type="eggNOG" id="COG1404">
    <property type="taxonomic scope" value="Bacteria"/>
</dbReference>
<dbReference type="AlphaFoldDB" id="F0RIV1"/>
<dbReference type="InterPro" id="IPR036852">
    <property type="entry name" value="Peptidase_S8/S53_dom_sf"/>
</dbReference>
<evidence type="ECO:0000259" key="13">
    <source>
        <dbReference type="Pfam" id="PF02225"/>
    </source>
</evidence>
<dbReference type="Pfam" id="PF06280">
    <property type="entry name" value="fn3_5"/>
    <property type="match status" value="1"/>
</dbReference>
<dbReference type="InterPro" id="IPR023828">
    <property type="entry name" value="Peptidase_S8_Ser-AS"/>
</dbReference>
<dbReference type="PROSITE" id="PS51892">
    <property type="entry name" value="SUBTILASE"/>
    <property type="match status" value="1"/>
</dbReference>
<feature type="active site" description="Charge relay system" evidence="8 9">
    <location>
        <position position="171"/>
    </location>
</feature>
<evidence type="ECO:0000256" key="11">
    <source>
        <dbReference type="SAM" id="SignalP"/>
    </source>
</evidence>
<gene>
    <name evidence="16" type="ordered locus">Deipr_0031</name>
</gene>
<dbReference type="STRING" id="693977.Deipr_0031"/>
<dbReference type="InterPro" id="IPR015500">
    <property type="entry name" value="Peptidase_S8_subtilisin-rel"/>
</dbReference>
<evidence type="ECO:0000256" key="5">
    <source>
        <dbReference type="ARBA" id="ARBA00022729"/>
    </source>
</evidence>
<protein>
    <submittedName>
        <fullName evidence="16">Lactocepin</fullName>
        <ecNumber evidence="16">3.4.21.96</ecNumber>
    </submittedName>
</protein>
<dbReference type="Pfam" id="PF02225">
    <property type="entry name" value="PA"/>
    <property type="match status" value="1"/>
</dbReference>
<feature type="domain" description="PA" evidence="13">
    <location>
        <begin position="375"/>
        <end position="461"/>
    </location>
</feature>
<dbReference type="KEGG" id="dpt:Deipr_0031"/>
<dbReference type="Pfam" id="PF00082">
    <property type="entry name" value="Peptidase_S8"/>
    <property type="match status" value="1"/>
</dbReference>
<feature type="domain" description="Inhibitor I9" evidence="14">
    <location>
        <begin position="72"/>
        <end position="124"/>
    </location>
</feature>
<evidence type="ECO:0000256" key="2">
    <source>
        <dbReference type="ARBA" id="ARBA00022512"/>
    </source>
</evidence>
<evidence type="ECO:0000256" key="10">
    <source>
        <dbReference type="RuleBase" id="RU003355"/>
    </source>
</evidence>
<dbReference type="HOGENOM" id="CLU_003559_0_0_0"/>
<dbReference type="Proteomes" id="UP000007718">
    <property type="component" value="Chromosome"/>
</dbReference>
<feature type="active site" description="Charge relay system" evidence="8 9">
    <location>
        <position position="219"/>
    </location>
</feature>
<dbReference type="GO" id="GO:0006508">
    <property type="term" value="P:proteolysis"/>
    <property type="evidence" value="ECO:0007669"/>
    <property type="project" value="UniProtKB-KW"/>
</dbReference>
<keyword evidence="7 9" id="KW-0720">Serine protease</keyword>